<reference evidence="2 3" key="1">
    <citation type="journal article" date="2015" name="Sci. Rep.">
        <title>Genome of the facultative scuticociliatosis pathogen Pseudocohnilembus persalinus provides insight into its virulence through horizontal gene transfer.</title>
        <authorList>
            <person name="Xiong J."/>
            <person name="Wang G."/>
            <person name="Cheng J."/>
            <person name="Tian M."/>
            <person name="Pan X."/>
            <person name="Warren A."/>
            <person name="Jiang C."/>
            <person name="Yuan D."/>
            <person name="Miao W."/>
        </authorList>
    </citation>
    <scope>NUCLEOTIDE SEQUENCE [LARGE SCALE GENOMIC DNA]</scope>
    <source>
        <strain evidence="2">36N120E</strain>
    </source>
</reference>
<dbReference type="InParanoid" id="A0A0V0QIZ4"/>
<accession>A0A0V0QIZ4</accession>
<feature type="compositionally biased region" description="Polar residues" evidence="1">
    <location>
        <begin position="85"/>
        <end position="105"/>
    </location>
</feature>
<sequence>MAAAATVYLTNKIEDIERNLKDSVYCYLYLIDQNKEQEYQQQQKQEQFQLQQQQQIEKIEKLEGEHLEPFEDKGTDYKQFKKISSQSQNELGQNQAQQNSHTNNEISEKQKNSFNLNDGQHSFEENQEIKEKDKYNSRKNSGHFIANRKDEQRQEQDREFQLICQQFKVCEYEVLKSCGFNLNLITGYDYLNYLANQVFEGQEQQQNEYSNLNKLDQNYQYQADEQYNQVQIPNQQENKQQQQDEKRENFEGLQGTPIYQTQNIHQVSFSEQNDLV</sequence>
<evidence type="ECO:0000313" key="3">
    <source>
        <dbReference type="Proteomes" id="UP000054937"/>
    </source>
</evidence>
<name>A0A0V0QIZ4_PSEPJ</name>
<feature type="region of interest" description="Disordered" evidence="1">
    <location>
        <begin position="85"/>
        <end position="106"/>
    </location>
</feature>
<evidence type="ECO:0000313" key="2">
    <source>
        <dbReference type="EMBL" id="KRX01984.1"/>
    </source>
</evidence>
<organism evidence="2 3">
    <name type="scientific">Pseudocohnilembus persalinus</name>
    <name type="common">Ciliate</name>
    <dbReference type="NCBI Taxonomy" id="266149"/>
    <lineage>
        <taxon>Eukaryota</taxon>
        <taxon>Sar</taxon>
        <taxon>Alveolata</taxon>
        <taxon>Ciliophora</taxon>
        <taxon>Intramacronucleata</taxon>
        <taxon>Oligohymenophorea</taxon>
        <taxon>Scuticociliatia</taxon>
        <taxon>Philasterida</taxon>
        <taxon>Pseudocohnilembidae</taxon>
        <taxon>Pseudocohnilembus</taxon>
    </lineage>
</organism>
<proteinExistence type="predicted"/>
<gene>
    <name evidence="2" type="ORF">PPERSA_07629</name>
</gene>
<protein>
    <submittedName>
        <fullName evidence="2">Uncharacterized protein</fullName>
    </submittedName>
</protein>
<comment type="caution">
    <text evidence="2">The sequence shown here is derived from an EMBL/GenBank/DDBJ whole genome shotgun (WGS) entry which is preliminary data.</text>
</comment>
<evidence type="ECO:0000256" key="1">
    <source>
        <dbReference type="SAM" id="MobiDB-lite"/>
    </source>
</evidence>
<keyword evidence="3" id="KW-1185">Reference proteome</keyword>
<dbReference type="Proteomes" id="UP000054937">
    <property type="component" value="Unassembled WGS sequence"/>
</dbReference>
<dbReference type="EMBL" id="LDAU01000159">
    <property type="protein sequence ID" value="KRX01984.1"/>
    <property type="molecule type" value="Genomic_DNA"/>
</dbReference>
<dbReference type="AlphaFoldDB" id="A0A0V0QIZ4"/>